<dbReference type="AlphaFoldDB" id="A0A4C1UEM0"/>
<feature type="region of interest" description="Disordered" evidence="6">
    <location>
        <begin position="1"/>
        <end position="27"/>
    </location>
</feature>
<dbReference type="InterPro" id="IPR036236">
    <property type="entry name" value="Znf_C2H2_sf"/>
</dbReference>
<dbReference type="InterPro" id="IPR013087">
    <property type="entry name" value="Znf_C2H2_type"/>
</dbReference>
<keyword evidence="1" id="KW-0479">Metal-binding</keyword>
<dbReference type="SMART" id="SM00355">
    <property type="entry name" value="ZnF_C2H2"/>
    <property type="match status" value="6"/>
</dbReference>
<dbReference type="Proteomes" id="UP000299102">
    <property type="component" value="Unassembled WGS sequence"/>
</dbReference>
<organism evidence="8 9">
    <name type="scientific">Eumeta variegata</name>
    <name type="common">Bagworm moth</name>
    <name type="synonym">Eumeta japonica</name>
    <dbReference type="NCBI Taxonomy" id="151549"/>
    <lineage>
        <taxon>Eukaryota</taxon>
        <taxon>Metazoa</taxon>
        <taxon>Ecdysozoa</taxon>
        <taxon>Arthropoda</taxon>
        <taxon>Hexapoda</taxon>
        <taxon>Insecta</taxon>
        <taxon>Pterygota</taxon>
        <taxon>Neoptera</taxon>
        <taxon>Endopterygota</taxon>
        <taxon>Lepidoptera</taxon>
        <taxon>Glossata</taxon>
        <taxon>Ditrysia</taxon>
        <taxon>Tineoidea</taxon>
        <taxon>Psychidae</taxon>
        <taxon>Oiketicinae</taxon>
        <taxon>Eumeta</taxon>
    </lineage>
</organism>
<evidence type="ECO:0000256" key="6">
    <source>
        <dbReference type="SAM" id="MobiDB-lite"/>
    </source>
</evidence>
<dbReference type="PROSITE" id="PS50157">
    <property type="entry name" value="ZINC_FINGER_C2H2_2"/>
    <property type="match status" value="3"/>
</dbReference>
<feature type="compositionally biased region" description="Basic residues" evidence="6">
    <location>
        <begin position="644"/>
        <end position="656"/>
    </location>
</feature>
<dbReference type="GO" id="GO:0005634">
    <property type="term" value="C:nucleus"/>
    <property type="evidence" value="ECO:0007669"/>
    <property type="project" value="UniProtKB-ARBA"/>
</dbReference>
<feature type="domain" description="C2H2-type" evidence="7">
    <location>
        <begin position="396"/>
        <end position="423"/>
    </location>
</feature>
<reference evidence="8 9" key="1">
    <citation type="journal article" date="2019" name="Commun. Biol.">
        <title>The bagworm genome reveals a unique fibroin gene that provides high tensile strength.</title>
        <authorList>
            <person name="Kono N."/>
            <person name="Nakamura H."/>
            <person name="Ohtoshi R."/>
            <person name="Tomita M."/>
            <person name="Numata K."/>
            <person name="Arakawa K."/>
        </authorList>
    </citation>
    <scope>NUCLEOTIDE SEQUENCE [LARGE SCALE GENOMIC DNA]</scope>
</reference>
<dbReference type="PROSITE" id="PS00028">
    <property type="entry name" value="ZINC_FINGER_C2H2_1"/>
    <property type="match status" value="3"/>
</dbReference>
<evidence type="ECO:0000313" key="8">
    <source>
        <dbReference type="EMBL" id="GBP24901.1"/>
    </source>
</evidence>
<dbReference type="GO" id="GO:0008270">
    <property type="term" value="F:zinc ion binding"/>
    <property type="evidence" value="ECO:0007669"/>
    <property type="project" value="UniProtKB-KW"/>
</dbReference>
<sequence>MIDLEWVRSTANPPPAGQEGRETTGDGFVRHSMPRRLPPGVVHSACHAPSALACAVRPHSISHENVLLLDRSKHKLKSNLQYMGSNDRVKITLEKDDCDEDISIKPEPTINMIDQRSMVFNELNNDLCNNLVNTNKSNVQDSNESESIKLEIFDNDLDDELFDLGFEEVPQSSETIVAEPLALIETDKVDIQKDEQKIVKKRHLKKAMKKERPVRTKHNKLRKLEMDENRCENLVTDQSCLNREEKKKKKIRSVNREITFNESKWKLIHFTEEEAERKFEERREDSFYKTAPYKCDLCLKDLRKQVPVNRDVSTRVDALRTAAAVNDRTCGFRYFVIKGDIAACESVSGVKYRLPDNLPCLFRDEFNTFGKSETNVNTFGDLYIAPHGTQRDRGELSCKFCKMRFRMLSKLNRHNDAHYNEYRCLQCPFIGRTASGAKFHEEMHDGIGYTCETCNENFLGKKNKSIPTAEDELEDRTYCTECKLNFETKEAYSIHLLSATNHAITQDGQTLSQVQEDKIEDKYVPYKSYRQKRHHRCGENFSSVKACIAHHRQAHPRVPYYMHKRVVCDVCGASIQAGNLKIHMNKHTKKIQYPCSICARVFYIKETLKRHMLTHTGEKPWACALCDKTYQQVGSLRLHERTIHQRQKPPPRRRRANNVTDNGVEAAPAPRPPRHATQRV</sequence>
<keyword evidence="9" id="KW-1185">Reference proteome</keyword>
<dbReference type="EMBL" id="BGZK01000167">
    <property type="protein sequence ID" value="GBP24901.1"/>
    <property type="molecule type" value="Genomic_DNA"/>
</dbReference>
<keyword evidence="4" id="KW-0862">Zinc</keyword>
<name>A0A4C1UEM0_EUMVA</name>
<dbReference type="PANTHER" id="PTHR24379:SF121">
    <property type="entry name" value="C2H2-TYPE DOMAIN-CONTAINING PROTEIN"/>
    <property type="match status" value="1"/>
</dbReference>
<feature type="domain" description="C2H2-type" evidence="7">
    <location>
        <begin position="593"/>
        <end position="620"/>
    </location>
</feature>
<evidence type="ECO:0000256" key="3">
    <source>
        <dbReference type="ARBA" id="ARBA00022771"/>
    </source>
</evidence>
<dbReference type="Gene3D" id="3.30.160.60">
    <property type="entry name" value="Classic Zinc Finger"/>
    <property type="match status" value="2"/>
</dbReference>
<dbReference type="STRING" id="151549.A0A4C1UEM0"/>
<feature type="domain" description="C2H2-type" evidence="7">
    <location>
        <begin position="621"/>
        <end position="649"/>
    </location>
</feature>
<accession>A0A4C1UEM0</accession>
<gene>
    <name evidence="8" type="primary">ZNF567</name>
    <name evidence="8" type="ORF">EVAR_12565_1</name>
</gene>
<keyword evidence="2" id="KW-0677">Repeat</keyword>
<comment type="caution">
    <text evidence="8">The sequence shown here is derived from an EMBL/GenBank/DDBJ whole genome shotgun (WGS) entry which is preliminary data.</text>
</comment>
<feature type="region of interest" description="Disordered" evidence="6">
    <location>
        <begin position="638"/>
        <end position="680"/>
    </location>
</feature>
<evidence type="ECO:0000256" key="1">
    <source>
        <dbReference type="ARBA" id="ARBA00022723"/>
    </source>
</evidence>
<proteinExistence type="predicted"/>
<evidence type="ECO:0000256" key="5">
    <source>
        <dbReference type="PROSITE-ProRule" id="PRU00042"/>
    </source>
</evidence>
<dbReference type="Pfam" id="PF00096">
    <property type="entry name" value="zf-C2H2"/>
    <property type="match status" value="1"/>
</dbReference>
<evidence type="ECO:0000313" key="9">
    <source>
        <dbReference type="Proteomes" id="UP000299102"/>
    </source>
</evidence>
<keyword evidence="3 5" id="KW-0863">Zinc-finger</keyword>
<dbReference type="OrthoDB" id="6365676at2759"/>
<evidence type="ECO:0000256" key="4">
    <source>
        <dbReference type="ARBA" id="ARBA00022833"/>
    </source>
</evidence>
<evidence type="ECO:0000256" key="2">
    <source>
        <dbReference type="ARBA" id="ARBA00022737"/>
    </source>
</evidence>
<dbReference type="FunFam" id="3.30.160.60:FF:000446">
    <property type="entry name" value="Zinc finger protein"/>
    <property type="match status" value="1"/>
</dbReference>
<dbReference type="SUPFAM" id="SSF57667">
    <property type="entry name" value="beta-beta-alpha zinc fingers"/>
    <property type="match status" value="1"/>
</dbReference>
<evidence type="ECO:0000259" key="7">
    <source>
        <dbReference type="PROSITE" id="PS50157"/>
    </source>
</evidence>
<protein>
    <submittedName>
        <fullName evidence="8">Zinc finger protein 567</fullName>
    </submittedName>
</protein>
<dbReference type="PANTHER" id="PTHR24379">
    <property type="entry name" value="KRAB AND ZINC FINGER DOMAIN-CONTAINING"/>
    <property type="match status" value="1"/>
</dbReference>